<evidence type="ECO:0000313" key="1">
    <source>
        <dbReference type="EMBL" id="EFH80332.1"/>
    </source>
</evidence>
<keyword evidence="2" id="KW-1185">Reference proteome</keyword>
<dbReference type="EMBL" id="ADVG01000005">
    <property type="protein sequence ID" value="EFH80332.1"/>
    <property type="molecule type" value="Genomic_DNA"/>
</dbReference>
<reference evidence="1 2" key="1">
    <citation type="journal article" date="2011" name="Stand. Genomic Sci.">
        <title>Non-contiguous finished genome sequence and contextual data of the filamentous soil bacterium Ktedonobacter racemifer type strain (SOSP1-21).</title>
        <authorList>
            <person name="Chang Y.J."/>
            <person name="Land M."/>
            <person name="Hauser L."/>
            <person name="Chertkov O."/>
            <person name="Del Rio T.G."/>
            <person name="Nolan M."/>
            <person name="Copeland A."/>
            <person name="Tice H."/>
            <person name="Cheng J.F."/>
            <person name="Lucas S."/>
            <person name="Han C."/>
            <person name="Goodwin L."/>
            <person name="Pitluck S."/>
            <person name="Ivanova N."/>
            <person name="Ovchinikova G."/>
            <person name="Pati A."/>
            <person name="Chen A."/>
            <person name="Palaniappan K."/>
            <person name="Mavromatis K."/>
            <person name="Liolios K."/>
            <person name="Brettin T."/>
            <person name="Fiebig A."/>
            <person name="Rohde M."/>
            <person name="Abt B."/>
            <person name="Goker M."/>
            <person name="Detter J.C."/>
            <person name="Woyke T."/>
            <person name="Bristow J."/>
            <person name="Eisen J.A."/>
            <person name="Markowitz V."/>
            <person name="Hugenholtz P."/>
            <person name="Kyrpides N.C."/>
            <person name="Klenk H.P."/>
            <person name="Lapidus A."/>
        </authorList>
    </citation>
    <scope>NUCLEOTIDE SEQUENCE [LARGE SCALE GENOMIC DNA]</scope>
    <source>
        <strain evidence="2">DSM 44963</strain>
    </source>
</reference>
<dbReference type="AlphaFoldDB" id="D6U5S1"/>
<dbReference type="InParanoid" id="D6U5S1"/>
<sequence length="101" mass="10802">MALILVCATKGKIASKRLLHDALVALHLCYPALQGASSRFSVCCQHFLREAQTVASLQGVSRVLAFAAMNVPGTFIIGVSVSKGENCTLRFGYADPYLDKA</sequence>
<accession>D6U5S1</accession>
<proteinExistence type="predicted"/>
<evidence type="ECO:0000313" key="2">
    <source>
        <dbReference type="Proteomes" id="UP000004508"/>
    </source>
</evidence>
<dbReference type="Proteomes" id="UP000004508">
    <property type="component" value="Unassembled WGS sequence"/>
</dbReference>
<protein>
    <submittedName>
        <fullName evidence="1">Uncharacterized protein</fullName>
    </submittedName>
</protein>
<organism evidence="1 2">
    <name type="scientific">Ktedonobacter racemifer DSM 44963</name>
    <dbReference type="NCBI Taxonomy" id="485913"/>
    <lineage>
        <taxon>Bacteria</taxon>
        <taxon>Bacillati</taxon>
        <taxon>Chloroflexota</taxon>
        <taxon>Ktedonobacteria</taxon>
        <taxon>Ktedonobacterales</taxon>
        <taxon>Ktedonobacteraceae</taxon>
        <taxon>Ktedonobacter</taxon>
    </lineage>
</organism>
<comment type="caution">
    <text evidence="1">The sequence shown here is derived from an EMBL/GenBank/DDBJ whole genome shotgun (WGS) entry which is preliminary data.</text>
</comment>
<gene>
    <name evidence="1" type="ORF">Krac_0923</name>
</gene>
<name>D6U5S1_KTERA</name>